<dbReference type="EMBL" id="KB306459">
    <property type="protein sequence ID" value="ELT99840.1"/>
    <property type="molecule type" value="Genomic_DNA"/>
</dbReference>
<evidence type="ECO:0000313" key="4">
    <source>
        <dbReference type="Proteomes" id="UP000014760"/>
    </source>
</evidence>
<organism evidence="2">
    <name type="scientific">Capitella teleta</name>
    <name type="common">Polychaete worm</name>
    <dbReference type="NCBI Taxonomy" id="283909"/>
    <lineage>
        <taxon>Eukaryota</taxon>
        <taxon>Metazoa</taxon>
        <taxon>Spiralia</taxon>
        <taxon>Lophotrochozoa</taxon>
        <taxon>Annelida</taxon>
        <taxon>Polychaeta</taxon>
        <taxon>Sedentaria</taxon>
        <taxon>Scolecida</taxon>
        <taxon>Capitellidae</taxon>
        <taxon>Capitella</taxon>
    </lineage>
</organism>
<dbReference type="Proteomes" id="UP000014760">
    <property type="component" value="Unassembled WGS sequence"/>
</dbReference>
<reference evidence="4" key="1">
    <citation type="submission" date="2012-12" db="EMBL/GenBank/DDBJ databases">
        <authorList>
            <person name="Hellsten U."/>
            <person name="Grimwood J."/>
            <person name="Chapman J.A."/>
            <person name="Shapiro H."/>
            <person name="Aerts A."/>
            <person name="Otillar R.P."/>
            <person name="Terry A.Y."/>
            <person name="Boore J.L."/>
            <person name="Simakov O."/>
            <person name="Marletaz F."/>
            <person name="Cho S.-J."/>
            <person name="Edsinger-Gonzales E."/>
            <person name="Havlak P."/>
            <person name="Kuo D.-H."/>
            <person name="Larsson T."/>
            <person name="Lv J."/>
            <person name="Arendt D."/>
            <person name="Savage R."/>
            <person name="Osoegawa K."/>
            <person name="de Jong P."/>
            <person name="Lindberg D.R."/>
            <person name="Seaver E.C."/>
            <person name="Weisblat D.A."/>
            <person name="Putnam N.H."/>
            <person name="Grigoriev I.V."/>
            <person name="Rokhsar D.S."/>
        </authorList>
    </citation>
    <scope>NUCLEOTIDE SEQUENCE</scope>
    <source>
        <strain evidence="4">I ESC-2004</strain>
    </source>
</reference>
<dbReference type="HOGENOM" id="CLU_1449027_0_0_1"/>
<dbReference type="EnsemblMetazoa" id="CapteT210823">
    <property type="protein sequence ID" value="CapteP210823"/>
    <property type="gene ID" value="CapteG210823"/>
</dbReference>
<name>R7U9Q8_CAPTE</name>
<feature type="compositionally biased region" description="Basic and acidic residues" evidence="1">
    <location>
        <begin position="163"/>
        <end position="172"/>
    </location>
</feature>
<sequence>MRNFKCYIEDFIYETSSWSIIESAVGSTGELTKPLARYNYVCIREYSALNVFLVEGLPTGLELKAPKKYVSDELRANIGVSNDLRLKRRVVAYGSGEAKEKVVEDDGEEQVDVEHEAEQFVHHLLAPVVGWSEEERHMDERCKEEGGVEASGEGGETLGGKEALGEERSVEKRTIRRTLTDIKIQGG</sequence>
<dbReference type="EMBL" id="AMQN01001889">
    <property type="status" value="NOT_ANNOTATED_CDS"/>
    <property type="molecule type" value="Genomic_DNA"/>
</dbReference>
<gene>
    <name evidence="2" type="ORF">CAPTEDRAFT_210823</name>
</gene>
<protein>
    <submittedName>
        <fullName evidence="2 3">Uncharacterized protein</fullName>
    </submittedName>
</protein>
<reference evidence="2 4" key="2">
    <citation type="journal article" date="2013" name="Nature">
        <title>Insights into bilaterian evolution from three spiralian genomes.</title>
        <authorList>
            <person name="Simakov O."/>
            <person name="Marletaz F."/>
            <person name="Cho S.J."/>
            <person name="Edsinger-Gonzales E."/>
            <person name="Havlak P."/>
            <person name="Hellsten U."/>
            <person name="Kuo D.H."/>
            <person name="Larsson T."/>
            <person name="Lv J."/>
            <person name="Arendt D."/>
            <person name="Savage R."/>
            <person name="Osoegawa K."/>
            <person name="de Jong P."/>
            <person name="Grimwood J."/>
            <person name="Chapman J.A."/>
            <person name="Shapiro H."/>
            <person name="Aerts A."/>
            <person name="Otillar R.P."/>
            <person name="Terry A.Y."/>
            <person name="Boore J.L."/>
            <person name="Grigoriev I.V."/>
            <person name="Lindberg D.R."/>
            <person name="Seaver E.C."/>
            <person name="Weisblat D.A."/>
            <person name="Putnam N.H."/>
            <person name="Rokhsar D.S."/>
        </authorList>
    </citation>
    <scope>NUCLEOTIDE SEQUENCE</scope>
    <source>
        <strain evidence="2 4">I ESC-2004</strain>
    </source>
</reference>
<accession>R7U9Q8</accession>
<dbReference type="AlphaFoldDB" id="R7U9Q8"/>
<evidence type="ECO:0000256" key="1">
    <source>
        <dbReference type="SAM" id="MobiDB-lite"/>
    </source>
</evidence>
<evidence type="ECO:0000313" key="3">
    <source>
        <dbReference type="EnsemblMetazoa" id="CapteP210823"/>
    </source>
</evidence>
<keyword evidence="4" id="KW-1185">Reference proteome</keyword>
<feature type="region of interest" description="Disordered" evidence="1">
    <location>
        <begin position="141"/>
        <end position="172"/>
    </location>
</feature>
<proteinExistence type="predicted"/>
<reference evidence="3" key="3">
    <citation type="submission" date="2015-06" db="UniProtKB">
        <authorList>
            <consortium name="EnsemblMetazoa"/>
        </authorList>
    </citation>
    <scope>IDENTIFICATION</scope>
</reference>
<evidence type="ECO:0000313" key="2">
    <source>
        <dbReference type="EMBL" id="ELT99840.1"/>
    </source>
</evidence>